<evidence type="ECO:0000259" key="5">
    <source>
        <dbReference type="Pfam" id="PF02347"/>
    </source>
</evidence>
<dbReference type="GO" id="GO:0009116">
    <property type="term" value="P:nucleoside metabolic process"/>
    <property type="evidence" value="ECO:0007669"/>
    <property type="project" value="InterPro"/>
</dbReference>
<comment type="function">
    <text evidence="1 4">The glycine cleavage system catalyzes the degradation of glycine. The P protein binds the alpha-amino group of glycine through its pyridoxal phosphate cofactor; CO(2) is released and the remaining methylamine moiety is then transferred to the lipoamide cofactor of the H protein.</text>
</comment>
<evidence type="ECO:0000256" key="1">
    <source>
        <dbReference type="ARBA" id="ARBA00003788"/>
    </source>
</evidence>
<name>A0A1C3E4M4_9PLAN</name>
<keyword evidence="2 4" id="KW-0560">Oxidoreductase</keyword>
<dbReference type="STRING" id="1841610.A6X21_00910"/>
<dbReference type="InterPro" id="IPR049315">
    <property type="entry name" value="GDC-P_N"/>
</dbReference>
<evidence type="ECO:0000313" key="7">
    <source>
        <dbReference type="Proteomes" id="UP000094828"/>
    </source>
</evidence>
<keyword evidence="7" id="KW-1185">Reference proteome</keyword>
<dbReference type="InterPro" id="IPR015421">
    <property type="entry name" value="PyrdxlP-dep_Trfase_major"/>
</dbReference>
<dbReference type="Proteomes" id="UP000094828">
    <property type="component" value="Unassembled WGS sequence"/>
</dbReference>
<dbReference type="Gene3D" id="3.40.640.10">
    <property type="entry name" value="Type I PLP-dependent aspartate aminotransferase-like (Major domain)"/>
    <property type="match status" value="1"/>
</dbReference>
<dbReference type="InterPro" id="IPR020581">
    <property type="entry name" value="GDC_P"/>
</dbReference>
<evidence type="ECO:0000256" key="3">
    <source>
        <dbReference type="ARBA" id="ARBA00049026"/>
    </source>
</evidence>
<reference evidence="6 7" key="1">
    <citation type="submission" date="2016-05" db="EMBL/GenBank/DDBJ databases">
        <title>Genomic and physiological characterization of Planctopirus sp. isolated from fresh water lake.</title>
        <authorList>
            <person name="Subhash Y."/>
            <person name="Ramana C."/>
        </authorList>
    </citation>
    <scope>NUCLEOTIDE SEQUENCE [LARGE SCALE GENOMIC DNA]</scope>
    <source>
        <strain evidence="6 7">JC280</strain>
    </source>
</reference>
<dbReference type="RefSeq" id="WP_068852417.1">
    <property type="nucleotide sequence ID" value="NZ_LYDR01000154.1"/>
</dbReference>
<dbReference type="EMBL" id="LYDR01000154">
    <property type="protein sequence ID" value="ODA28205.1"/>
    <property type="molecule type" value="Genomic_DNA"/>
</dbReference>
<dbReference type="CDD" id="cd00613">
    <property type="entry name" value="GDC-P"/>
    <property type="match status" value="1"/>
</dbReference>
<comment type="catalytic activity">
    <reaction evidence="3 4">
        <text>N(6)-[(R)-lipoyl]-L-lysyl-[glycine-cleavage complex H protein] + glycine + H(+) = N(6)-[(R)-S(8)-aminomethyldihydrolipoyl]-L-lysyl-[glycine-cleavage complex H protein] + CO2</text>
        <dbReference type="Rhea" id="RHEA:24304"/>
        <dbReference type="Rhea" id="RHEA-COMP:10494"/>
        <dbReference type="Rhea" id="RHEA-COMP:10495"/>
        <dbReference type="ChEBI" id="CHEBI:15378"/>
        <dbReference type="ChEBI" id="CHEBI:16526"/>
        <dbReference type="ChEBI" id="CHEBI:57305"/>
        <dbReference type="ChEBI" id="CHEBI:83099"/>
        <dbReference type="ChEBI" id="CHEBI:83143"/>
        <dbReference type="EC" id="1.4.4.2"/>
    </reaction>
</comment>
<comment type="subunit">
    <text evidence="4">The glycine cleavage system is composed of four proteins: P, T, L and H. In this organism, the P 'protein' is a heterodimer of two subunits.</text>
</comment>
<comment type="similarity">
    <text evidence="4">Belongs to the GcvP family. N-terminal subunit subfamily.</text>
</comment>
<evidence type="ECO:0000256" key="2">
    <source>
        <dbReference type="ARBA" id="ARBA00023002"/>
    </source>
</evidence>
<dbReference type="PIRSF" id="PIRSF006815">
    <property type="entry name" value="GcvPA"/>
    <property type="match status" value="1"/>
</dbReference>
<dbReference type="HAMAP" id="MF_00712">
    <property type="entry name" value="GcvPA"/>
    <property type="match status" value="1"/>
</dbReference>
<proteinExistence type="inferred from homology"/>
<evidence type="ECO:0000313" key="6">
    <source>
        <dbReference type="EMBL" id="ODA28205.1"/>
    </source>
</evidence>
<gene>
    <name evidence="4" type="primary">gcvPA</name>
    <name evidence="6" type="ORF">A6X21_00910</name>
</gene>
<feature type="domain" description="Glycine cleavage system P-protein N-terminal" evidence="5">
    <location>
        <begin position="2"/>
        <end position="449"/>
    </location>
</feature>
<dbReference type="Gene3D" id="3.90.1150.10">
    <property type="entry name" value="Aspartate Aminotransferase, domain 1"/>
    <property type="match status" value="1"/>
</dbReference>
<dbReference type="InterPro" id="IPR023010">
    <property type="entry name" value="GcvPA"/>
</dbReference>
<sequence>MSYLFATATEEQAMLSRIGVDSIDQLLQQIPKPLQLDRLLDLPPALSEMELEQHLRQLASHSSGATSRTCFQGGGAYDHYIPSVVDEITGRGEYYTAYTPYQAEASQGTLQAFFEYQTMICQLTGMQVSNASLYEGGGSVSEATLMAMRTTGRTGRVVIAGALHPEYTQVLRTYVGHTSTEVIHIPVGSDGTVDLTKLAGAIDENTAAVIVQNPNFLGNIEDLAAIADLTHAKESLMVVSTDPISLGLLARPGDLGADIVVAEGQSLGIPLQFGGPYLGILACRNDFIRRMPGRLIGETIDRTGGRCFVLSLQAREQHIRRDKATSNICTNQGLMALRATMFMAQMGPQGFKETAELCLQKAHYAATKIAALPGYTVLLSETPKFKEFVVKAPQRAQTLIEKVAKAGVDIGPALSQFAPIPGMPDTENLLLVAVTEQRTKAQIDHLVDLLK</sequence>
<evidence type="ECO:0000256" key="4">
    <source>
        <dbReference type="HAMAP-Rule" id="MF_00712"/>
    </source>
</evidence>
<dbReference type="GO" id="GO:0019464">
    <property type="term" value="P:glycine decarboxylation via glycine cleavage system"/>
    <property type="evidence" value="ECO:0007669"/>
    <property type="project" value="UniProtKB-UniRule"/>
</dbReference>
<dbReference type="GO" id="GO:0004375">
    <property type="term" value="F:glycine dehydrogenase (decarboxylating) activity"/>
    <property type="evidence" value="ECO:0007669"/>
    <property type="project" value="UniProtKB-EC"/>
</dbReference>
<dbReference type="InterPro" id="IPR015424">
    <property type="entry name" value="PyrdxlP-dep_Trfase"/>
</dbReference>
<dbReference type="PANTHER" id="PTHR42806">
    <property type="entry name" value="GLYCINE CLEAVAGE SYSTEM P-PROTEIN"/>
    <property type="match status" value="1"/>
</dbReference>
<dbReference type="AlphaFoldDB" id="A0A1C3E4M4"/>
<protein>
    <recommendedName>
        <fullName evidence="4">Probable glycine dehydrogenase (decarboxylating) subunit 1</fullName>
        <ecNumber evidence="4">1.4.4.2</ecNumber>
    </recommendedName>
    <alternativeName>
        <fullName evidence="4">Glycine cleavage system P-protein subunit 1</fullName>
    </alternativeName>
    <alternativeName>
        <fullName evidence="4">Glycine decarboxylase subunit 1</fullName>
    </alternativeName>
    <alternativeName>
        <fullName evidence="4">Glycine dehydrogenase (aminomethyl-transferring) subunit 1</fullName>
    </alternativeName>
</protein>
<dbReference type="EC" id="1.4.4.2" evidence="4"/>
<accession>A0A1C3E4M4</accession>
<dbReference type="OrthoDB" id="9771867at2"/>
<dbReference type="Pfam" id="PF02347">
    <property type="entry name" value="GDC-P"/>
    <property type="match status" value="1"/>
</dbReference>
<dbReference type="NCBIfam" id="NF001696">
    <property type="entry name" value="PRK00451.1"/>
    <property type="match status" value="1"/>
</dbReference>
<organism evidence="6 7">
    <name type="scientific">Planctopirus hydrillae</name>
    <dbReference type="NCBI Taxonomy" id="1841610"/>
    <lineage>
        <taxon>Bacteria</taxon>
        <taxon>Pseudomonadati</taxon>
        <taxon>Planctomycetota</taxon>
        <taxon>Planctomycetia</taxon>
        <taxon>Planctomycetales</taxon>
        <taxon>Planctomycetaceae</taxon>
        <taxon>Planctopirus</taxon>
    </lineage>
</organism>
<comment type="caution">
    <text evidence="6">The sequence shown here is derived from an EMBL/GenBank/DDBJ whole genome shotgun (WGS) entry which is preliminary data.</text>
</comment>
<dbReference type="PANTHER" id="PTHR42806:SF1">
    <property type="entry name" value="GLYCINE DEHYDROGENASE (DECARBOXYLATING)"/>
    <property type="match status" value="1"/>
</dbReference>
<dbReference type="InterPro" id="IPR015422">
    <property type="entry name" value="PyrdxlP-dep_Trfase_small"/>
</dbReference>
<dbReference type="SUPFAM" id="SSF53383">
    <property type="entry name" value="PLP-dependent transferases"/>
    <property type="match status" value="1"/>
</dbReference>